<dbReference type="VEuPathDB" id="FungiDB:AeMF1_005449"/>
<accession>A0A6G0WMX6</accession>
<name>A0A6G0WMX6_9STRA</name>
<proteinExistence type="predicted"/>
<dbReference type="Proteomes" id="UP000481153">
    <property type="component" value="Unassembled WGS sequence"/>
</dbReference>
<evidence type="ECO:0000256" key="1">
    <source>
        <dbReference type="SAM" id="MobiDB-lite"/>
    </source>
</evidence>
<protein>
    <submittedName>
        <fullName evidence="2">Uncharacterized protein</fullName>
    </submittedName>
</protein>
<keyword evidence="3" id="KW-1185">Reference proteome</keyword>
<organism evidence="2 3">
    <name type="scientific">Aphanomyces euteiches</name>
    <dbReference type="NCBI Taxonomy" id="100861"/>
    <lineage>
        <taxon>Eukaryota</taxon>
        <taxon>Sar</taxon>
        <taxon>Stramenopiles</taxon>
        <taxon>Oomycota</taxon>
        <taxon>Saprolegniomycetes</taxon>
        <taxon>Saprolegniales</taxon>
        <taxon>Verrucalvaceae</taxon>
        <taxon>Aphanomyces</taxon>
    </lineage>
</organism>
<dbReference type="VEuPathDB" id="FungiDB:AeMF1_020609"/>
<reference evidence="2 3" key="1">
    <citation type="submission" date="2019-07" db="EMBL/GenBank/DDBJ databases">
        <title>Genomics analysis of Aphanomyces spp. identifies a new class of oomycete effector associated with host adaptation.</title>
        <authorList>
            <person name="Gaulin E."/>
        </authorList>
    </citation>
    <scope>NUCLEOTIDE SEQUENCE [LARGE SCALE GENOMIC DNA]</scope>
    <source>
        <strain evidence="2 3">ATCC 201684</strain>
    </source>
</reference>
<gene>
    <name evidence="2" type="ORF">Ae201684_013620</name>
</gene>
<evidence type="ECO:0000313" key="2">
    <source>
        <dbReference type="EMBL" id="KAF0728662.1"/>
    </source>
</evidence>
<sequence>MANMSMQFLCNMTFTPIIPGAALAAAAPANNNMETATQRRRRQRAASVQRRIKHMKTVSTVDLMTAMTSHEGATTDLITTTAATLTTRTMAVVAAVEAAAVAGSQSRQNDRGRRQYSPARRSNRDPRPPQHGWGDLPPPTAGGQDAIQHGGWLVPFVPQARQNIDVAASIDVSQIDAEVAPPQNLDAAQPASVEVIDLVSPEIVAVAEPIEALQPVDAQAPLEVEEASEAQEPLDAPQTDIGEAQPEALDTADTQPRAVDPEVGAQAPVEVAEDVDVHAQEVADAQATANVNLVAGDDGDAVAPLDAAGPTQ</sequence>
<feature type="region of interest" description="Disordered" evidence="1">
    <location>
        <begin position="100"/>
        <end position="148"/>
    </location>
</feature>
<dbReference type="AlphaFoldDB" id="A0A6G0WMX6"/>
<dbReference type="VEuPathDB" id="FungiDB:AeMF1_021610"/>
<dbReference type="EMBL" id="VJMJ01000175">
    <property type="protein sequence ID" value="KAF0728662.1"/>
    <property type="molecule type" value="Genomic_DNA"/>
</dbReference>
<evidence type="ECO:0000313" key="3">
    <source>
        <dbReference type="Proteomes" id="UP000481153"/>
    </source>
</evidence>
<comment type="caution">
    <text evidence="2">The sequence shown here is derived from an EMBL/GenBank/DDBJ whole genome shotgun (WGS) entry which is preliminary data.</text>
</comment>